<reference evidence="8 9" key="1">
    <citation type="submission" date="2019-05" db="EMBL/GenBank/DDBJ databases">
        <title>Draft Whole-Genome sequence of the green sulfur bacterium Prosthecochloris vibrioformis DSM 260.</title>
        <authorList>
            <person name="Meyer T.E."/>
            <person name="Kyndt J.A."/>
        </authorList>
    </citation>
    <scope>NUCLEOTIDE SEQUENCE [LARGE SCALE GENOMIC DNA]</scope>
    <source>
        <strain evidence="8 9">DSM 260</strain>
    </source>
</reference>
<feature type="binding site" evidence="6">
    <location>
        <position position="156"/>
    </location>
    <ligand>
        <name>Zn(2+)</name>
        <dbReference type="ChEBI" id="CHEBI:29105"/>
        <label>1</label>
    </ligand>
</feature>
<dbReference type="InterPro" id="IPR002195">
    <property type="entry name" value="Dihydroorotase_CS"/>
</dbReference>
<feature type="binding site" evidence="6">
    <location>
        <begin position="339"/>
        <end position="340"/>
    </location>
    <ligand>
        <name>substrate</name>
    </ligand>
</feature>
<feature type="active site" evidence="6">
    <location>
        <position position="321"/>
    </location>
</feature>
<keyword evidence="5 6" id="KW-0665">Pyrimidine biosynthesis</keyword>
<dbReference type="EMBL" id="VDCI01000003">
    <property type="protein sequence ID" value="TNJ37048.1"/>
    <property type="molecule type" value="Genomic_DNA"/>
</dbReference>
<feature type="binding site" evidence="6">
    <location>
        <position position="67"/>
    </location>
    <ligand>
        <name>Zn(2+)</name>
        <dbReference type="ChEBI" id="CHEBI:29105"/>
        <label>1</label>
    </ligand>
</feature>
<feature type="binding site" evidence="6">
    <location>
        <position position="246"/>
    </location>
    <ligand>
        <name>Zn(2+)</name>
        <dbReference type="ChEBI" id="CHEBI:29105"/>
        <label>2</label>
    </ligand>
</feature>
<dbReference type="InterPro" id="IPR050138">
    <property type="entry name" value="DHOase/Allantoinase_Hydrolase"/>
</dbReference>
<comment type="pathway">
    <text evidence="6">Pyrimidine metabolism; UMP biosynthesis via de novo pathway; (S)-dihydroorotate from bicarbonate: step 3/3.</text>
</comment>
<dbReference type="SUPFAM" id="SSF51338">
    <property type="entry name" value="Composite domain of metallo-dependent hydrolases"/>
    <property type="match status" value="1"/>
</dbReference>
<feature type="binding site" evidence="6">
    <location>
        <position position="183"/>
    </location>
    <ligand>
        <name>Zn(2+)</name>
        <dbReference type="ChEBI" id="CHEBI:29105"/>
        <label>2</label>
    </ligand>
</feature>
<dbReference type="GO" id="GO:0004038">
    <property type="term" value="F:allantoinase activity"/>
    <property type="evidence" value="ECO:0007669"/>
    <property type="project" value="TreeGrafter"/>
</dbReference>
<evidence type="ECO:0000256" key="4">
    <source>
        <dbReference type="ARBA" id="ARBA00022801"/>
    </source>
</evidence>
<comment type="catalytic activity">
    <reaction evidence="6">
        <text>(S)-dihydroorotate + H2O = N-carbamoyl-L-aspartate + H(+)</text>
        <dbReference type="Rhea" id="RHEA:24296"/>
        <dbReference type="ChEBI" id="CHEBI:15377"/>
        <dbReference type="ChEBI" id="CHEBI:15378"/>
        <dbReference type="ChEBI" id="CHEBI:30864"/>
        <dbReference type="ChEBI" id="CHEBI:32814"/>
        <dbReference type="EC" id="3.5.2.3"/>
    </reaction>
</comment>
<dbReference type="GO" id="GO:0044205">
    <property type="term" value="P:'de novo' UMP biosynthetic process"/>
    <property type="evidence" value="ECO:0007669"/>
    <property type="project" value="UniProtKB-UniRule"/>
</dbReference>
<dbReference type="NCBIfam" id="NF006842">
    <property type="entry name" value="PRK09357.2-3"/>
    <property type="match status" value="1"/>
</dbReference>
<keyword evidence="9" id="KW-1185">Reference proteome</keyword>
<comment type="caution">
    <text evidence="8">The sequence shown here is derived from an EMBL/GenBank/DDBJ whole genome shotgun (WGS) entry which is preliminary data.</text>
</comment>
<dbReference type="PROSITE" id="PS00483">
    <property type="entry name" value="DIHYDROOROTASE_2"/>
    <property type="match status" value="1"/>
</dbReference>
<feature type="domain" description="Dihydroorotase catalytic" evidence="7">
    <location>
        <begin position="55"/>
        <end position="227"/>
    </location>
</feature>
<accession>A0A5C4S1L0</accession>
<dbReference type="GO" id="GO:0006145">
    <property type="term" value="P:purine nucleobase catabolic process"/>
    <property type="evidence" value="ECO:0007669"/>
    <property type="project" value="TreeGrafter"/>
</dbReference>
<sequence length="440" mass="48311">MSILLKNPHIVNPGQNIDAKGSLRVADDGVIETVAYGHNALEAREHDKVIDLEGILLVPGLFDMHCHFREPGQEHKETLETGARAAIAGGFTGVAIMPNTNPVIDNPLGVAYIRDAARNLPIDIQIIAAMTEGSNGEKLSPYGKLFACGIRAISDDGTAVQESQVMRLAFEYASNFDMLFIQHCEDKSLAKGGIMNEGHYAAMLGLKGIPDVAEALTLQRDLLLMEYLRKHKLHDPLPEPRYHVAHISTRSSLDLVRQARKKGLQVTCEVTPHHFTLTEQDLFMAENKGNYIMKPPLCSQDNHEALLEALEDGTIDVIATDHAPHARHEKECPPDQVAFGIIGLETAVALTFTQLVHTSRISVNRAIELMSTNPRRLMELPPLLFEAGSKANMTFIDPEATWTFSENDIASKASNTPFTGRTMKGRVTGTFHKGVLTGYA</sequence>
<evidence type="ECO:0000256" key="6">
    <source>
        <dbReference type="HAMAP-Rule" id="MF_00220"/>
    </source>
</evidence>
<evidence type="ECO:0000256" key="1">
    <source>
        <dbReference type="ARBA" id="ARBA00002368"/>
    </source>
</evidence>
<comment type="similarity">
    <text evidence="2 6">Belongs to the metallo-dependent hydrolases superfamily. DHOase family. Class I DHOase subfamily.</text>
</comment>
<dbReference type="GO" id="GO:0004151">
    <property type="term" value="F:dihydroorotase activity"/>
    <property type="evidence" value="ECO:0007669"/>
    <property type="project" value="UniProtKB-UniRule"/>
</dbReference>
<dbReference type="AlphaFoldDB" id="A0A5C4S1L0"/>
<dbReference type="PANTHER" id="PTHR43668">
    <property type="entry name" value="ALLANTOINASE"/>
    <property type="match status" value="1"/>
</dbReference>
<dbReference type="GO" id="GO:0008270">
    <property type="term" value="F:zinc ion binding"/>
    <property type="evidence" value="ECO:0007669"/>
    <property type="project" value="UniProtKB-UniRule"/>
</dbReference>
<dbReference type="CDD" id="cd01317">
    <property type="entry name" value="DHOase_IIa"/>
    <property type="match status" value="1"/>
</dbReference>
<protein>
    <recommendedName>
        <fullName evidence="6">Dihydroorotase</fullName>
        <shortName evidence="6">DHOase</shortName>
        <ecNumber evidence="6">3.5.2.3</ecNumber>
    </recommendedName>
</protein>
<proteinExistence type="inferred from homology"/>
<evidence type="ECO:0000313" key="8">
    <source>
        <dbReference type="EMBL" id="TNJ37048.1"/>
    </source>
</evidence>
<feature type="binding site" evidence="6">
    <location>
        <position position="99"/>
    </location>
    <ligand>
        <name>substrate</name>
    </ligand>
</feature>
<comment type="cofactor">
    <cofactor evidence="6">
        <name>Zn(2+)</name>
        <dbReference type="ChEBI" id="CHEBI:29105"/>
    </cofactor>
    <text evidence="6">Binds 2 Zn(2+) ions per subunit.</text>
</comment>
<dbReference type="SUPFAM" id="SSF51556">
    <property type="entry name" value="Metallo-dependent hydrolases"/>
    <property type="match status" value="1"/>
</dbReference>
<dbReference type="NCBIfam" id="TIGR00857">
    <property type="entry name" value="pyrC_multi"/>
    <property type="match status" value="1"/>
</dbReference>
<dbReference type="Proteomes" id="UP000309544">
    <property type="component" value="Unassembled WGS sequence"/>
</dbReference>
<feature type="binding site" evidence="6">
    <location>
        <position position="321"/>
    </location>
    <ligand>
        <name>Zn(2+)</name>
        <dbReference type="ChEBI" id="CHEBI:29105"/>
        <label>1</label>
    </ligand>
</feature>
<dbReference type="Gene3D" id="3.20.20.140">
    <property type="entry name" value="Metal-dependent hydrolases"/>
    <property type="match status" value="1"/>
</dbReference>
<dbReference type="Gene3D" id="2.30.40.10">
    <property type="entry name" value="Urease, subunit C, domain 1"/>
    <property type="match status" value="1"/>
</dbReference>
<name>A0A5C4S1L0_PROVB</name>
<dbReference type="RefSeq" id="WP_068867084.1">
    <property type="nucleotide sequence ID" value="NZ_VDCI01000003.1"/>
</dbReference>
<keyword evidence="4 6" id="KW-0378">Hydrolase</keyword>
<feature type="binding site" evidence="6">
    <location>
        <position position="156"/>
    </location>
    <ligand>
        <name>Zn(2+)</name>
        <dbReference type="ChEBI" id="CHEBI:29105"/>
        <label>2</label>
    </ligand>
</feature>
<evidence type="ECO:0000256" key="3">
    <source>
        <dbReference type="ARBA" id="ARBA00022723"/>
    </source>
</evidence>
<keyword evidence="3 6" id="KW-0479">Metal-binding</keyword>
<feature type="binding site" evidence="6">
    <location>
        <begin position="67"/>
        <end position="69"/>
    </location>
    <ligand>
        <name>substrate</name>
    </ligand>
</feature>
<organism evidence="8 9">
    <name type="scientific">Prosthecochloris vibrioformis</name>
    <name type="common">Chlorobium vibrioforme</name>
    <dbReference type="NCBI Taxonomy" id="1098"/>
    <lineage>
        <taxon>Bacteria</taxon>
        <taxon>Pseudomonadati</taxon>
        <taxon>Chlorobiota</taxon>
        <taxon>Chlorobiia</taxon>
        <taxon>Chlorobiales</taxon>
        <taxon>Chlorobiaceae</taxon>
        <taxon>Prosthecochloris</taxon>
    </lineage>
</organism>
<evidence type="ECO:0000256" key="5">
    <source>
        <dbReference type="ARBA" id="ARBA00022975"/>
    </source>
</evidence>
<evidence type="ECO:0000313" key="9">
    <source>
        <dbReference type="Proteomes" id="UP000309544"/>
    </source>
</evidence>
<keyword evidence="6" id="KW-0862">Zinc</keyword>
<evidence type="ECO:0000256" key="2">
    <source>
        <dbReference type="ARBA" id="ARBA00010286"/>
    </source>
</evidence>
<dbReference type="EC" id="3.5.2.3" evidence="6"/>
<gene>
    <name evidence="6" type="primary">pyrC</name>
    <name evidence="8" type="ORF">FGF68_05620</name>
</gene>
<dbReference type="HAMAP" id="MF_00220_B">
    <property type="entry name" value="PyrC_classI_B"/>
    <property type="match status" value="1"/>
</dbReference>
<comment type="caution">
    <text evidence="6">Lacks conserved residue(s) required for the propagation of feature annotation.</text>
</comment>
<dbReference type="Pfam" id="PF12890">
    <property type="entry name" value="DHOase"/>
    <property type="match status" value="1"/>
</dbReference>
<dbReference type="InterPro" id="IPR011059">
    <property type="entry name" value="Metal-dep_hydrolase_composite"/>
</dbReference>
<dbReference type="InterPro" id="IPR032466">
    <property type="entry name" value="Metal_Hydrolase"/>
</dbReference>
<feature type="binding site" evidence="6">
    <location>
        <position position="65"/>
    </location>
    <ligand>
        <name>Zn(2+)</name>
        <dbReference type="ChEBI" id="CHEBI:29105"/>
        <label>1</label>
    </ligand>
</feature>
<dbReference type="UniPathway" id="UPA00070">
    <property type="reaction ID" value="UER00117"/>
</dbReference>
<dbReference type="InterPro" id="IPR004722">
    <property type="entry name" value="DHOase"/>
</dbReference>
<feature type="binding site" evidence="6">
    <location>
        <position position="325"/>
    </location>
    <ligand>
        <name>substrate</name>
    </ligand>
</feature>
<comment type="function">
    <text evidence="1 6">Catalyzes the reversible cyclization of carbamoyl aspartate to dihydroorotate.</text>
</comment>
<dbReference type="GO" id="GO:0005737">
    <property type="term" value="C:cytoplasm"/>
    <property type="evidence" value="ECO:0007669"/>
    <property type="project" value="TreeGrafter"/>
</dbReference>
<dbReference type="InterPro" id="IPR024403">
    <property type="entry name" value="DHOase_cat"/>
</dbReference>
<dbReference type="PANTHER" id="PTHR43668:SF2">
    <property type="entry name" value="ALLANTOINASE"/>
    <property type="match status" value="1"/>
</dbReference>
<evidence type="ECO:0000259" key="7">
    <source>
        <dbReference type="Pfam" id="PF12890"/>
    </source>
</evidence>